<feature type="region of interest" description="Disordered" evidence="4">
    <location>
        <begin position="1"/>
        <end position="21"/>
    </location>
</feature>
<dbReference type="InterPro" id="IPR001138">
    <property type="entry name" value="Zn2Cys6_DnaBD"/>
</dbReference>
<dbReference type="PANTHER" id="PTHR31001:SF40">
    <property type="entry name" value="ZN(II)2CYS6 TRANSCRIPTION FACTOR (EUROFUNG)"/>
    <property type="match status" value="1"/>
</dbReference>
<dbReference type="AlphaFoldDB" id="A0A8H3J7P6"/>
<dbReference type="Gene3D" id="4.10.240.10">
    <property type="entry name" value="Zn(2)-C6 fungal-type DNA-binding domain"/>
    <property type="match status" value="1"/>
</dbReference>
<evidence type="ECO:0000313" key="6">
    <source>
        <dbReference type="EMBL" id="CAF9942174.1"/>
    </source>
</evidence>
<dbReference type="InterPro" id="IPR050613">
    <property type="entry name" value="Sec_Metabolite_Reg"/>
</dbReference>
<evidence type="ECO:0000256" key="3">
    <source>
        <dbReference type="ARBA" id="ARBA00023242"/>
    </source>
</evidence>
<evidence type="ECO:0000256" key="1">
    <source>
        <dbReference type="ARBA" id="ARBA00004123"/>
    </source>
</evidence>
<dbReference type="PANTHER" id="PTHR31001">
    <property type="entry name" value="UNCHARACTERIZED TRANSCRIPTIONAL REGULATORY PROTEIN"/>
    <property type="match status" value="1"/>
</dbReference>
<dbReference type="Pfam" id="PF04082">
    <property type="entry name" value="Fungal_trans"/>
    <property type="match status" value="1"/>
</dbReference>
<feature type="compositionally biased region" description="Polar residues" evidence="4">
    <location>
        <begin position="647"/>
        <end position="660"/>
    </location>
</feature>
<dbReference type="GO" id="GO:0003677">
    <property type="term" value="F:DNA binding"/>
    <property type="evidence" value="ECO:0007669"/>
    <property type="project" value="InterPro"/>
</dbReference>
<dbReference type="EMBL" id="CAJPDT010000171">
    <property type="protein sequence ID" value="CAF9942174.1"/>
    <property type="molecule type" value="Genomic_DNA"/>
</dbReference>
<accession>A0A8H3J7P6</accession>
<evidence type="ECO:0000256" key="4">
    <source>
        <dbReference type="SAM" id="MobiDB-lite"/>
    </source>
</evidence>
<feature type="region of interest" description="Disordered" evidence="4">
    <location>
        <begin position="712"/>
        <end position="738"/>
    </location>
</feature>
<dbReference type="GO" id="GO:0008270">
    <property type="term" value="F:zinc ion binding"/>
    <property type="evidence" value="ECO:0007669"/>
    <property type="project" value="InterPro"/>
</dbReference>
<feature type="region of interest" description="Disordered" evidence="4">
    <location>
        <begin position="78"/>
        <end position="122"/>
    </location>
</feature>
<evidence type="ECO:0000259" key="5">
    <source>
        <dbReference type="PROSITE" id="PS50048"/>
    </source>
</evidence>
<organism evidence="6 7">
    <name type="scientific">Imshaugia aleurites</name>
    <dbReference type="NCBI Taxonomy" id="172621"/>
    <lineage>
        <taxon>Eukaryota</taxon>
        <taxon>Fungi</taxon>
        <taxon>Dikarya</taxon>
        <taxon>Ascomycota</taxon>
        <taxon>Pezizomycotina</taxon>
        <taxon>Lecanoromycetes</taxon>
        <taxon>OSLEUM clade</taxon>
        <taxon>Lecanoromycetidae</taxon>
        <taxon>Lecanorales</taxon>
        <taxon>Lecanorineae</taxon>
        <taxon>Parmeliaceae</taxon>
        <taxon>Imshaugia</taxon>
    </lineage>
</organism>
<keyword evidence="3" id="KW-0539">Nucleus</keyword>
<proteinExistence type="predicted"/>
<comment type="caution">
    <text evidence="6">The sequence shown here is derived from an EMBL/GenBank/DDBJ whole genome shotgun (WGS) entry which is preliminary data.</text>
</comment>
<name>A0A8H3J7P6_9LECA</name>
<dbReference type="InterPro" id="IPR007219">
    <property type="entry name" value="XnlR_reg_dom"/>
</dbReference>
<dbReference type="SMART" id="SM00066">
    <property type="entry name" value="GAL4"/>
    <property type="match status" value="1"/>
</dbReference>
<reference evidence="6" key="1">
    <citation type="submission" date="2021-03" db="EMBL/GenBank/DDBJ databases">
        <authorList>
            <person name="Tagirdzhanova G."/>
        </authorList>
    </citation>
    <scope>NUCLEOTIDE SEQUENCE</scope>
</reference>
<dbReference type="InterPro" id="IPR036864">
    <property type="entry name" value="Zn2-C6_fun-type_DNA-bd_sf"/>
</dbReference>
<dbReference type="PROSITE" id="PS00463">
    <property type="entry name" value="ZN2_CY6_FUNGAL_1"/>
    <property type="match status" value="1"/>
</dbReference>
<dbReference type="CDD" id="cd12148">
    <property type="entry name" value="fungal_TF_MHR"/>
    <property type="match status" value="1"/>
</dbReference>
<feature type="domain" description="Zn(2)-C6 fungal-type" evidence="5">
    <location>
        <begin position="37"/>
        <end position="66"/>
    </location>
</feature>
<comment type="subcellular location">
    <subcellularLocation>
        <location evidence="1">Nucleus</location>
    </subcellularLocation>
</comment>
<dbReference type="OrthoDB" id="424974at2759"/>
<dbReference type="PROSITE" id="PS50048">
    <property type="entry name" value="ZN2_CY6_FUNGAL_2"/>
    <property type="match status" value="1"/>
</dbReference>
<keyword evidence="7" id="KW-1185">Reference proteome</keyword>
<evidence type="ECO:0000313" key="7">
    <source>
        <dbReference type="Proteomes" id="UP000664534"/>
    </source>
</evidence>
<dbReference type="SUPFAM" id="SSF57701">
    <property type="entry name" value="Zn2/Cys6 DNA-binding domain"/>
    <property type="match status" value="1"/>
</dbReference>
<dbReference type="GO" id="GO:0006351">
    <property type="term" value="P:DNA-templated transcription"/>
    <property type="evidence" value="ECO:0007669"/>
    <property type="project" value="InterPro"/>
</dbReference>
<sequence length="738" mass="82807">MSSTKPTARARPVLSAAPNSPRIEEIPGYRRGRAIRSCMECRRRKMRCDRARPCQNCNRFCRDCIYLAFPEWPPGASINVKAEGSSQSPEQGGGRALPPFESNGQHTGLVQPPPFTHHHGYGPSAKHDALYDIDADDESLDVALQIGRLSITEKTGDFFRPHIASQIATLLSQTDHTVSPYAHRTAYAIPATQHPIHSANPSTLALVKKILPLEPSPDLWNSAAQPFLAQPGLELPTPAELVLLYHQYWSAVDPLAHIIHRPSFEGECRRYLLQSRVIDAAPASFKALILAMCLAAAVSLPPMQAKEVLGVTQQTLVDRFKSATEKALADANFLSSLEMQTLQAFTIYLIPQCRAEISRSHRFYVGALIRLAQSAGLERESSGFKLDLVSSQVRRLLWYQIWFLDLLTTEAQGHQPMIRDGSFDTQMPLNINDEALDGPNNESISSFGWTDATFSIIRYECCKMHRLIFGQRAAIENGQTDLKTVQHLVSVQKMRIERQYLHYLDECIPLQRCAKTVARLFMARFDAILLHRPLQINVNELHTDSREALIQSCLTVCECAATLDTDPDLAAWAWYARAHHQYERSIFLLMEVHRDPYGPHGDRINRILDHIFGATPNLPSKERSRNLLRLLAEEFAKMTQLRKAKNDQFTVSDTGSSSPSDRAGIVKTPDEGQPWNHWQPGAMYGHSYRDDLRPVSDDTWWPIPSHHGMLCGSGVPPRDEYTGPQPDDYGYGMGSGHV</sequence>
<dbReference type="SMART" id="SM00906">
    <property type="entry name" value="Fungal_trans"/>
    <property type="match status" value="1"/>
</dbReference>
<protein>
    <recommendedName>
        <fullName evidence="5">Zn(2)-C6 fungal-type domain-containing protein</fullName>
    </recommendedName>
</protein>
<dbReference type="GO" id="GO:0000981">
    <property type="term" value="F:DNA-binding transcription factor activity, RNA polymerase II-specific"/>
    <property type="evidence" value="ECO:0007669"/>
    <property type="project" value="InterPro"/>
</dbReference>
<dbReference type="Proteomes" id="UP000664534">
    <property type="component" value="Unassembled WGS sequence"/>
</dbReference>
<evidence type="ECO:0000256" key="2">
    <source>
        <dbReference type="ARBA" id="ARBA00022723"/>
    </source>
</evidence>
<dbReference type="GO" id="GO:0005634">
    <property type="term" value="C:nucleus"/>
    <property type="evidence" value="ECO:0007669"/>
    <property type="project" value="UniProtKB-SubCell"/>
</dbReference>
<dbReference type="CDD" id="cd00067">
    <property type="entry name" value="GAL4"/>
    <property type="match status" value="1"/>
</dbReference>
<feature type="region of interest" description="Disordered" evidence="4">
    <location>
        <begin position="646"/>
        <end position="678"/>
    </location>
</feature>
<gene>
    <name evidence="6" type="ORF">IMSHALPRED_003399</name>
</gene>
<dbReference type="Pfam" id="PF00172">
    <property type="entry name" value="Zn_clus"/>
    <property type="match status" value="1"/>
</dbReference>
<keyword evidence="2" id="KW-0479">Metal-binding</keyword>